<proteinExistence type="inferred from homology"/>
<evidence type="ECO:0000313" key="4">
    <source>
        <dbReference type="Proteomes" id="UP000238882"/>
    </source>
</evidence>
<evidence type="ECO:0000313" key="3">
    <source>
        <dbReference type="EMBL" id="PQJ77770.1"/>
    </source>
</evidence>
<dbReference type="CDD" id="cd07381">
    <property type="entry name" value="MPP_CapA"/>
    <property type="match status" value="1"/>
</dbReference>
<dbReference type="InterPro" id="IPR019079">
    <property type="entry name" value="Capsule_synth_CapA"/>
</dbReference>
<dbReference type="RefSeq" id="WP_105014350.1">
    <property type="nucleotide sequence ID" value="NZ_MSCN01000001.1"/>
</dbReference>
<keyword evidence="4" id="KW-1185">Reference proteome</keyword>
<dbReference type="SUPFAM" id="SSF56300">
    <property type="entry name" value="Metallo-dependent phosphatases"/>
    <property type="match status" value="1"/>
</dbReference>
<dbReference type="OrthoDB" id="9810906at2"/>
<dbReference type="InterPro" id="IPR029052">
    <property type="entry name" value="Metallo-depent_PP-like"/>
</dbReference>
<dbReference type="InterPro" id="IPR052169">
    <property type="entry name" value="CW_Biosynth-Accessory"/>
</dbReference>
<gene>
    <name evidence="3" type="ORF">BTO18_00575</name>
</gene>
<dbReference type="Pfam" id="PF09587">
    <property type="entry name" value="PGA_cap"/>
    <property type="match status" value="1"/>
</dbReference>
<evidence type="ECO:0000256" key="1">
    <source>
        <dbReference type="ARBA" id="ARBA00005662"/>
    </source>
</evidence>
<dbReference type="SMART" id="SM00854">
    <property type="entry name" value="PGA_cap"/>
    <property type="match status" value="1"/>
</dbReference>
<organism evidence="3 4">
    <name type="scientific">Polaribacter porphyrae</name>
    <dbReference type="NCBI Taxonomy" id="1137780"/>
    <lineage>
        <taxon>Bacteria</taxon>
        <taxon>Pseudomonadati</taxon>
        <taxon>Bacteroidota</taxon>
        <taxon>Flavobacteriia</taxon>
        <taxon>Flavobacteriales</taxon>
        <taxon>Flavobacteriaceae</taxon>
    </lineage>
</organism>
<dbReference type="Gene3D" id="3.60.21.10">
    <property type="match status" value="1"/>
</dbReference>
<accession>A0A2S7WJJ7</accession>
<feature type="domain" description="Capsule synthesis protein CapA" evidence="2">
    <location>
        <begin position="6"/>
        <end position="241"/>
    </location>
</feature>
<sequence>MSSSISILFAGDFAPCRRFESLVLQKKNEIFGNLQKDITEADFSFLNLETPLCIYNNPIEKTGPSLKAHPDCIQAVKSAGFDVVGLANNHIMDFDKEGLEETILSCKSADLNICGAGKNLEEAQNITIVESRGLKIAYIAVAEHEFSIADTDKAGAAPLDPVDNTLQIESVRNQVDLVFVSIHGGNEYFSLPRPGLRKLCRYYITRGADAVICHHPHVAGAYEIYKDKPIVYSLGNLIFDHSTPPEGWNEGYAVSLEYTIEDKKLSKFNVIPYTQSVEQGGLCKMSGSVKNVFLKKIEYYNNILGNEDLYIETWNEFCQKEKNTLLLKNYLPVHFRGMRRVGKIINPKFLFLPSQKNRHVKLNLIRCESHLELLRSVLSEEDVDG</sequence>
<dbReference type="AlphaFoldDB" id="A0A2S7WJJ7"/>
<protein>
    <recommendedName>
        <fullName evidence="2">Capsule synthesis protein CapA domain-containing protein</fullName>
    </recommendedName>
</protein>
<reference evidence="3 4" key="1">
    <citation type="submission" date="2016-12" db="EMBL/GenBank/DDBJ databases">
        <title>Trade-off between light-utilization and light-protection in marine flavobacteria.</title>
        <authorList>
            <person name="Kumagai Y."/>
            <person name="Yoshizawa S."/>
            <person name="Kogure K."/>
            <person name="Iwasaki W."/>
        </authorList>
    </citation>
    <scope>NUCLEOTIDE SEQUENCE [LARGE SCALE GENOMIC DNA]</scope>
    <source>
        <strain evidence="3 4">NBRC 108759</strain>
    </source>
</reference>
<dbReference type="Proteomes" id="UP000238882">
    <property type="component" value="Unassembled WGS sequence"/>
</dbReference>
<comment type="caution">
    <text evidence="3">The sequence shown here is derived from an EMBL/GenBank/DDBJ whole genome shotgun (WGS) entry which is preliminary data.</text>
</comment>
<evidence type="ECO:0000259" key="2">
    <source>
        <dbReference type="SMART" id="SM00854"/>
    </source>
</evidence>
<dbReference type="EMBL" id="MSCN01000001">
    <property type="protein sequence ID" value="PQJ77770.1"/>
    <property type="molecule type" value="Genomic_DNA"/>
</dbReference>
<comment type="similarity">
    <text evidence="1">Belongs to the CapA family.</text>
</comment>
<dbReference type="PANTHER" id="PTHR33393:SF11">
    <property type="entry name" value="POLYGLUTAMINE SYNTHESIS ACCESSORY PROTEIN RV0574C-RELATED"/>
    <property type="match status" value="1"/>
</dbReference>
<name>A0A2S7WJJ7_9FLAO</name>
<dbReference type="PANTHER" id="PTHR33393">
    <property type="entry name" value="POLYGLUTAMINE SYNTHESIS ACCESSORY PROTEIN RV0574C-RELATED"/>
    <property type="match status" value="1"/>
</dbReference>